<feature type="binding site" evidence="2">
    <location>
        <position position="73"/>
    </location>
    <ligand>
        <name>Fe cation</name>
        <dbReference type="ChEBI" id="CHEBI:24875"/>
    </ligand>
</feature>
<dbReference type="SUPFAM" id="SSF51182">
    <property type="entry name" value="RmlC-like cupins"/>
    <property type="match status" value="1"/>
</dbReference>
<dbReference type="EMBL" id="RAPF01000004">
    <property type="protein sequence ID" value="RKF21164.1"/>
    <property type="molecule type" value="Genomic_DNA"/>
</dbReference>
<dbReference type="Gene3D" id="2.60.120.10">
    <property type="entry name" value="Jelly Rolls"/>
    <property type="match status" value="2"/>
</dbReference>
<accession>A0A420EKN5</accession>
<dbReference type="InterPro" id="IPR014710">
    <property type="entry name" value="RmlC-like_jellyroll"/>
</dbReference>
<feature type="binding site" evidence="2">
    <location>
        <position position="122"/>
    </location>
    <ligand>
        <name>Fe cation</name>
        <dbReference type="ChEBI" id="CHEBI:24875"/>
    </ligand>
</feature>
<evidence type="ECO:0000313" key="7">
    <source>
        <dbReference type="Proteomes" id="UP000284395"/>
    </source>
</evidence>
<feature type="binding site" evidence="2">
    <location>
        <position position="120"/>
    </location>
    <ligand>
        <name>Fe cation</name>
        <dbReference type="ChEBI" id="CHEBI:24875"/>
    </ligand>
</feature>
<dbReference type="InterPro" id="IPR012093">
    <property type="entry name" value="Pirin"/>
</dbReference>
<dbReference type="Proteomes" id="UP000284395">
    <property type="component" value="Unassembled WGS sequence"/>
</dbReference>
<evidence type="ECO:0000313" key="6">
    <source>
        <dbReference type="EMBL" id="RKF21164.1"/>
    </source>
</evidence>
<reference evidence="6 7" key="1">
    <citation type="submission" date="2018-09" db="EMBL/GenBank/DDBJ databases">
        <title>Altererythrobacter spongiae sp. nov., isolated from a marine sponge.</title>
        <authorList>
            <person name="Zhuang L."/>
            <person name="Luo L."/>
        </authorList>
    </citation>
    <scope>NUCLEOTIDE SEQUENCE [LARGE SCALE GENOMIC DNA]</scope>
    <source>
        <strain evidence="6 7">HN-Y73</strain>
    </source>
</reference>
<keyword evidence="2" id="KW-0408">Iron</keyword>
<dbReference type="AlphaFoldDB" id="A0A420EKN5"/>
<evidence type="ECO:0000256" key="1">
    <source>
        <dbReference type="ARBA" id="ARBA00008416"/>
    </source>
</evidence>
<evidence type="ECO:0000256" key="2">
    <source>
        <dbReference type="PIRSR" id="PIRSR006232-1"/>
    </source>
</evidence>
<dbReference type="PIRSF" id="PIRSF006232">
    <property type="entry name" value="Pirin"/>
    <property type="match status" value="1"/>
</dbReference>
<sequence>MWVWIWLRPPEGAVLTDTLNMTIQFSSVIAAEKAELGSGFSALRVEPGRFGGAADPIMGFDHYRMNAVTFAPHPHAGFSAISYLFEDSTGGLRNRDSLGNDFVVGPGGIVWTQAGEGVLHDELPAKPGREVHGLQIFINMSAAAKNTPPLVMRLDGSEVPVSTVPGGSTVRIVAGSYRGIASPLQSADSIDLLDCALIAGSDLDFPLEAGRNMLVYCESGEVRLTAKANESVLTAGDAVAISVSDAADSLRIGSDSDARIVLLCGQALNEPVVQYGPFIMNSEAQIGEAAMRYRSGAMGRLEPLS</sequence>
<name>A0A420EKN5_9SPHN</name>
<proteinExistence type="inferred from homology"/>
<protein>
    <submittedName>
        <fullName evidence="6">Pirin family protein</fullName>
    </submittedName>
</protein>
<evidence type="ECO:0000259" key="5">
    <source>
        <dbReference type="Pfam" id="PF05726"/>
    </source>
</evidence>
<dbReference type="PANTHER" id="PTHR13903:SF8">
    <property type="entry name" value="PIRIN"/>
    <property type="match status" value="1"/>
</dbReference>
<comment type="cofactor">
    <cofactor evidence="2">
        <name>Fe cation</name>
        <dbReference type="ChEBI" id="CHEBI:24875"/>
    </cofactor>
    <text evidence="2">Binds 1 Fe cation per subunit.</text>
</comment>
<comment type="similarity">
    <text evidence="1 3">Belongs to the pirin family.</text>
</comment>
<organism evidence="6 7">
    <name type="scientific">Altericroceibacterium spongiae</name>
    <dbReference type="NCBI Taxonomy" id="2320269"/>
    <lineage>
        <taxon>Bacteria</taxon>
        <taxon>Pseudomonadati</taxon>
        <taxon>Pseudomonadota</taxon>
        <taxon>Alphaproteobacteria</taxon>
        <taxon>Sphingomonadales</taxon>
        <taxon>Erythrobacteraceae</taxon>
        <taxon>Altericroceibacterium</taxon>
    </lineage>
</organism>
<dbReference type="Pfam" id="PF05726">
    <property type="entry name" value="Pirin_C"/>
    <property type="match status" value="1"/>
</dbReference>
<dbReference type="Pfam" id="PF02678">
    <property type="entry name" value="Pirin"/>
    <property type="match status" value="1"/>
</dbReference>
<feature type="domain" description="Pirin N-terminal" evidence="4">
    <location>
        <begin position="67"/>
        <end position="138"/>
    </location>
</feature>
<gene>
    <name evidence="6" type="ORF">D6851_09600</name>
</gene>
<feature type="domain" description="Pirin C-terminal" evidence="5">
    <location>
        <begin position="193"/>
        <end position="298"/>
    </location>
</feature>
<dbReference type="OrthoDB" id="9780903at2"/>
<evidence type="ECO:0000259" key="4">
    <source>
        <dbReference type="Pfam" id="PF02678"/>
    </source>
</evidence>
<dbReference type="PANTHER" id="PTHR13903">
    <property type="entry name" value="PIRIN-RELATED"/>
    <property type="match status" value="1"/>
</dbReference>
<feature type="binding site" evidence="2">
    <location>
        <position position="75"/>
    </location>
    <ligand>
        <name>Fe cation</name>
        <dbReference type="ChEBI" id="CHEBI:24875"/>
    </ligand>
</feature>
<dbReference type="GO" id="GO:0046872">
    <property type="term" value="F:metal ion binding"/>
    <property type="evidence" value="ECO:0007669"/>
    <property type="project" value="UniProtKB-KW"/>
</dbReference>
<dbReference type="InterPro" id="IPR003829">
    <property type="entry name" value="Pirin_N_dom"/>
</dbReference>
<evidence type="ECO:0000256" key="3">
    <source>
        <dbReference type="RuleBase" id="RU003457"/>
    </source>
</evidence>
<keyword evidence="2" id="KW-0479">Metal-binding</keyword>
<keyword evidence="7" id="KW-1185">Reference proteome</keyword>
<dbReference type="InterPro" id="IPR008778">
    <property type="entry name" value="Pirin_C_dom"/>
</dbReference>
<dbReference type="InterPro" id="IPR011051">
    <property type="entry name" value="RmlC_Cupin_sf"/>
</dbReference>
<comment type="caution">
    <text evidence="6">The sequence shown here is derived from an EMBL/GenBank/DDBJ whole genome shotgun (WGS) entry which is preliminary data.</text>
</comment>